<dbReference type="Gene3D" id="3.30.70.2390">
    <property type="match status" value="1"/>
</dbReference>
<feature type="transmembrane region" description="Helical" evidence="2">
    <location>
        <begin position="207"/>
        <end position="231"/>
    </location>
</feature>
<gene>
    <name evidence="4" type="ORF">SK069_12595</name>
</gene>
<feature type="domain" description="LytR/CpsA/Psr regulator C-terminal" evidence="3">
    <location>
        <begin position="264"/>
        <end position="361"/>
    </location>
</feature>
<dbReference type="EMBL" id="JAXAVX010000006">
    <property type="protein sequence ID" value="MDX8152439.1"/>
    <property type="molecule type" value="Genomic_DNA"/>
</dbReference>
<protein>
    <submittedName>
        <fullName evidence="4">LytR C-terminal domain-containing protein</fullName>
    </submittedName>
</protein>
<comment type="caution">
    <text evidence="4">The sequence shown here is derived from an EMBL/GenBank/DDBJ whole genome shotgun (WGS) entry which is preliminary data.</text>
</comment>
<keyword evidence="2" id="KW-1133">Transmembrane helix</keyword>
<feature type="compositionally biased region" description="Polar residues" evidence="1">
    <location>
        <begin position="375"/>
        <end position="391"/>
    </location>
</feature>
<name>A0ABU4VKR1_9ACTN</name>
<evidence type="ECO:0000256" key="1">
    <source>
        <dbReference type="SAM" id="MobiDB-lite"/>
    </source>
</evidence>
<feature type="transmembrane region" description="Helical" evidence="2">
    <location>
        <begin position="20"/>
        <end position="40"/>
    </location>
</feature>
<feature type="region of interest" description="Disordered" evidence="1">
    <location>
        <begin position="139"/>
        <end position="202"/>
    </location>
</feature>
<dbReference type="RefSeq" id="WP_319954595.1">
    <property type="nucleotide sequence ID" value="NZ_JAXAVX010000006.1"/>
</dbReference>
<reference evidence="4 5" key="1">
    <citation type="submission" date="2023-11" db="EMBL/GenBank/DDBJ databases">
        <authorList>
            <person name="Xu M."/>
            <person name="Jiang T."/>
        </authorList>
    </citation>
    <scope>NUCLEOTIDE SEQUENCE [LARGE SCALE GENOMIC DNA]</scope>
    <source>
        <strain evidence="4 5">SD</strain>
    </source>
</reference>
<feature type="compositionally biased region" description="Gly residues" evidence="1">
    <location>
        <begin position="413"/>
        <end position="430"/>
    </location>
</feature>
<evidence type="ECO:0000313" key="5">
    <source>
        <dbReference type="Proteomes" id="UP001277761"/>
    </source>
</evidence>
<accession>A0ABU4VKR1</accession>
<dbReference type="Proteomes" id="UP001277761">
    <property type="component" value="Unassembled WGS sequence"/>
</dbReference>
<feature type="region of interest" description="Disordered" evidence="1">
    <location>
        <begin position="75"/>
        <end position="108"/>
    </location>
</feature>
<proteinExistence type="predicted"/>
<sequence>MTPAAIQVLAAGFASKFDEIGPYVGFASLVAVAAMGVLVLTQGRELQRLREWAGTAPERLEELERQLATGELVGRQQPPLAARPAQPQVARPGQQPQVARPAGAGAPGAVPAAAAAAAGVQAPPPPPGTAAGAPTQVAMGASVTPPAPPAGGAPPRPTPPRPTPPGTNGAGGPGGPRSTPLSQPRPATVVGAASTARERGETPRRSVLGMVAVAGVSLVVLVALLFALGVIGGDGETQVDRTNESDAKAQQEQRQVPAYSASGTKVVVLNGSGAEGLGGGVTERLENARFDTGTAATYTENGSPVPQTTTTVAYTSGNREAALAIAKRLQLRTSTVRAMNATIRSAAEGSPDVVVVLGADFARSPLGTRLRPESDTSVPNGQQLPNSQTNDAGPANGGASSTGGATGTSGTSGTTGGGTGTGTGTGIPGQ</sequence>
<feature type="compositionally biased region" description="Pro residues" evidence="1">
    <location>
        <begin position="145"/>
        <end position="165"/>
    </location>
</feature>
<keyword evidence="2" id="KW-0472">Membrane</keyword>
<dbReference type="Pfam" id="PF13399">
    <property type="entry name" value="LytR_C"/>
    <property type="match status" value="1"/>
</dbReference>
<evidence type="ECO:0000256" key="2">
    <source>
        <dbReference type="SAM" id="Phobius"/>
    </source>
</evidence>
<evidence type="ECO:0000259" key="3">
    <source>
        <dbReference type="Pfam" id="PF13399"/>
    </source>
</evidence>
<evidence type="ECO:0000313" key="4">
    <source>
        <dbReference type="EMBL" id="MDX8152439.1"/>
    </source>
</evidence>
<dbReference type="InterPro" id="IPR027381">
    <property type="entry name" value="LytR/CpsA/Psr_C"/>
</dbReference>
<feature type="region of interest" description="Disordered" evidence="1">
    <location>
        <begin position="365"/>
        <end position="430"/>
    </location>
</feature>
<keyword evidence="2" id="KW-0812">Transmembrane</keyword>
<keyword evidence="5" id="KW-1185">Reference proteome</keyword>
<organism evidence="4 5">
    <name type="scientific">Patulibacter brassicae</name>
    <dbReference type="NCBI Taxonomy" id="1705717"/>
    <lineage>
        <taxon>Bacteria</taxon>
        <taxon>Bacillati</taxon>
        <taxon>Actinomycetota</taxon>
        <taxon>Thermoleophilia</taxon>
        <taxon>Solirubrobacterales</taxon>
        <taxon>Patulibacteraceae</taxon>
        <taxon>Patulibacter</taxon>
    </lineage>
</organism>